<dbReference type="Proteomes" id="UP000199226">
    <property type="component" value="Unassembled WGS sequence"/>
</dbReference>
<proteinExistence type="predicted"/>
<dbReference type="RefSeq" id="WP_090705126.1">
    <property type="nucleotide sequence ID" value="NZ_FNHH01000016.1"/>
</dbReference>
<organism evidence="1 2">
    <name type="scientific">Daejeonella rubra</name>
    <dbReference type="NCBI Taxonomy" id="990371"/>
    <lineage>
        <taxon>Bacteria</taxon>
        <taxon>Pseudomonadati</taxon>
        <taxon>Bacteroidota</taxon>
        <taxon>Sphingobacteriia</taxon>
        <taxon>Sphingobacteriales</taxon>
        <taxon>Sphingobacteriaceae</taxon>
        <taxon>Daejeonella</taxon>
    </lineage>
</organism>
<dbReference type="InterPro" id="IPR023214">
    <property type="entry name" value="HAD_sf"/>
</dbReference>
<dbReference type="STRING" id="990371.SAMN05421813_11655"/>
<sequence>MLKYKDLDSRKKAFVFELDDVLYPERDYLLQVYYLFSNFIEFTEGFPQATDLTEFFKKAYLHHGDEAIFDRVKEAFGINEKYRDNFDRLYHTARLPLKLLLFSNMLTLLQEIVVDRKEIFIVTNGKPEIQINKIMQTEWNGLENYLKVYYAREINQKPEPDVLSYILKEHNLLRQDLFIIGATETDKEFAASGGVDYLNISEFM</sequence>
<evidence type="ECO:0000313" key="2">
    <source>
        <dbReference type="Proteomes" id="UP000199226"/>
    </source>
</evidence>
<dbReference type="Gene3D" id="1.10.150.520">
    <property type="match status" value="1"/>
</dbReference>
<dbReference type="InterPro" id="IPR041492">
    <property type="entry name" value="HAD_2"/>
</dbReference>
<dbReference type="Pfam" id="PF13419">
    <property type="entry name" value="HAD_2"/>
    <property type="match status" value="1"/>
</dbReference>
<dbReference type="EMBL" id="FNHH01000016">
    <property type="protein sequence ID" value="SDM58746.1"/>
    <property type="molecule type" value="Genomic_DNA"/>
</dbReference>
<dbReference type="SUPFAM" id="SSF56784">
    <property type="entry name" value="HAD-like"/>
    <property type="match status" value="1"/>
</dbReference>
<evidence type="ECO:0000313" key="1">
    <source>
        <dbReference type="EMBL" id="SDM58746.1"/>
    </source>
</evidence>
<dbReference type="AlphaFoldDB" id="A0A1G9UFQ6"/>
<dbReference type="Gene3D" id="3.40.50.1000">
    <property type="entry name" value="HAD superfamily/HAD-like"/>
    <property type="match status" value="1"/>
</dbReference>
<reference evidence="2" key="1">
    <citation type="submission" date="2016-10" db="EMBL/GenBank/DDBJ databases">
        <authorList>
            <person name="Varghese N."/>
            <person name="Submissions S."/>
        </authorList>
    </citation>
    <scope>NUCLEOTIDE SEQUENCE [LARGE SCALE GENOMIC DNA]</scope>
    <source>
        <strain evidence="2">DSM 24536</strain>
    </source>
</reference>
<accession>A0A1G9UFQ6</accession>
<gene>
    <name evidence="1" type="ORF">SAMN05421813_11655</name>
</gene>
<dbReference type="OrthoDB" id="791795at2"/>
<name>A0A1G9UFQ6_9SPHI</name>
<dbReference type="InterPro" id="IPR036412">
    <property type="entry name" value="HAD-like_sf"/>
</dbReference>
<keyword evidence="2" id="KW-1185">Reference proteome</keyword>
<protein>
    <submittedName>
        <fullName evidence="1">FMN phosphatase YigB, HAD superfamily</fullName>
    </submittedName>
</protein>